<dbReference type="GO" id="GO:0006508">
    <property type="term" value="P:proteolysis"/>
    <property type="evidence" value="ECO:0007669"/>
    <property type="project" value="UniProtKB-KW"/>
</dbReference>
<evidence type="ECO:0000256" key="6">
    <source>
        <dbReference type="ARBA" id="ARBA00022723"/>
    </source>
</evidence>
<dbReference type="GO" id="GO:0046872">
    <property type="term" value="F:metal ion binding"/>
    <property type="evidence" value="ECO:0007669"/>
    <property type="project" value="UniProtKB-KW"/>
</dbReference>
<evidence type="ECO:0000256" key="11">
    <source>
        <dbReference type="ARBA" id="ARBA00023136"/>
    </source>
</evidence>
<dbReference type="CDD" id="cd00118">
    <property type="entry name" value="LysM"/>
    <property type="match status" value="1"/>
</dbReference>
<evidence type="ECO:0000256" key="1">
    <source>
        <dbReference type="ARBA" id="ARBA00001947"/>
    </source>
</evidence>
<evidence type="ECO:0000259" key="13">
    <source>
        <dbReference type="PROSITE" id="PS51782"/>
    </source>
</evidence>
<keyword evidence="9 12" id="KW-1133">Transmembrane helix</keyword>
<keyword evidence="5 12" id="KW-0812">Transmembrane</keyword>
<dbReference type="Proteomes" id="UP000292274">
    <property type="component" value="Unassembled WGS sequence"/>
</dbReference>
<comment type="cofactor">
    <cofactor evidence="1">
        <name>Zn(2+)</name>
        <dbReference type="ChEBI" id="CHEBI:29105"/>
    </cofactor>
</comment>
<keyword evidence="15" id="KW-1185">Reference proteome</keyword>
<dbReference type="PANTHER" id="PTHR43221:SF1">
    <property type="entry name" value="PROTEASE HTPX"/>
    <property type="match status" value="1"/>
</dbReference>
<feature type="transmembrane region" description="Helical" evidence="12">
    <location>
        <begin position="28"/>
        <end position="56"/>
    </location>
</feature>
<accession>A0A4R0GI75</accession>
<dbReference type="CDD" id="cd07328">
    <property type="entry name" value="M48_Ste24p_like"/>
    <property type="match status" value="1"/>
</dbReference>
<keyword evidence="3" id="KW-1003">Cell membrane</keyword>
<comment type="caution">
    <text evidence="14">The sequence shown here is derived from an EMBL/GenBank/DDBJ whole genome shotgun (WGS) entry which is preliminary data.</text>
</comment>
<organism evidence="14 15">
    <name type="scientific">Micromonospora zingiberis</name>
    <dbReference type="NCBI Taxonomy" id="2053011"/>
    <lineage>
        <taxon>Bacteria</taxon>
        <taxon>Bacillati</taxon>
        <taxon>Actinomycetota</taxon>
        <taxon>Actinomycetes</taxon>
        <taxon>Micromonosporales</taxon>
        <taxon>Micromonosporaceae</taxon>
        <taxon>Micromonospora</taxon>
    </lineage>
</organism>
<keyword evidence="11 12" id="KW-0472">Membrane</keyword>
<dbReference type="EMBL" id="SJJR01000008">
    <property type="protein sequence ID" value="TCB96836.1"/>
    <property type="molecule type" value="Genomic_DNA"/>
</dbReference>
<keyword evidence="10" id="KW-0482">Metalloprotease</keyword>
<keyword evidence="6" id="KW-0479">Metal-binding</keyword>
<evidence type="ECO:0000256" key="3">
    <source>
        <dbReference type="ARBA" id="ARBA00022475"/>
    </source>
</evidence>
<evidence type="ECO:0000256" key="5">
    <source>
        <dbReference type="ARBA" id="ARBA00022692"/>
    </source>
</evidence>
<dbReference type="Gene3D" id="3.30.2010.10">
    <property type="entry name" value="Metalloproteases ('zincins'), catalytic domain"/>
    <property type="match status" value="1"/>
</dbReference>
<dbReference type="Pfam" id="PF01476">
    <property type="entry name" value="LysM"/>
    <property type="match status" value="1"/>
</dbReference>
<evidence type="ECO:0000313" key="15">
    <source>
        <dbReference type="Proteomes" id="UP000292274"/>
    </source>
</evidence>
<dbReference type="AlphaFoldDB" id="A0A4R0GI75"/>
<evidence type="ECO:0000256" key="4">
    <source>
        <dbReference type="ARBA" id="ARBA00022670"/>
    </source>
</evidence>
<evidence type="ECO:0000256" key="7">
    <source>
        <dbReference type="ARBA" id="ARBA00022801"/>
    </source>
</evidence>
<keyword evidence="7" id="KW-0378">Hydrolase</keyword>
<dbReference type="Pfam" id="PF01435">
    <property type="entry name" value="Peptidase_M48"/>
    <property type="match status" value="1"/>
</dbReference>
<name>A0A4R0GI75_9ACTN</name>
<dbReference type="InterPro" id="IPR018392">
    <property type="entry name" value="LysM"/>
</dbReference>
<dbReference type="PROSITE" id="PS51782">
    <property type="entry name" value="LYSM"/>
    <property type="match status" value="1"/>
</dbReference>
<reference evidence="14 15" key="1">
    <citation type="submission" date="2019-02" db="EMBL/GenBank/DDBJ databases">
        <title>Jishengella sp. nov., isolated from a root of Zingiber montanum.</title>
        <authorList>
            <person name="Kuncharoen N."/>
            <person name="Kudo T."/>
            <person name="Masahiro Y."/>
            <person name="Ohkuma M."/>
            <person name="Tanasupawat S."/>
        </authorList>
    </citation>
    <scope>NUCLEOTIDE SEQUENCE [LARGE SCALE GENOMIC DNA]</scope>
    <source>
        <strain evidence="14 15">PLAI 1-1</strain>
    </source>
</reference>
<dbReference type="Gene3D" id="3.10.350.10">
    <property type="entry name" value="LysM domain"/>
    <property type="match status" value="1"/>
</dbReference>
<evidence type="ECO:0000313" key="14">
    <source>
        <dbReference type="EMBL" id="TCB96836.1"/>
    </source>
</evidence>
<feature type="domain" description="LysM" evidence="13">
    <location>
        <begin position="656"/>
        <end position="700"/>
    </location>
</feature>
<feature type="transmembrane region" description="Helical" evidence="12">
    <location>
        <begin position="68"/>
        <end position="88"/>
    </location>
</feature>
<sequence length="712" mass="76808">MSTGTAVPRPRRRPVRAASAVLGWLRGLLAVGLLAGVYLLAVVLVTVNALLVALVLWGAFTRPANSGVWPLVVGGSIAAAFALVYGVTTVSRVAQPPPAAVFLPRKHAPELWRLVEELARELDTRPPTRIFLTPEVNAAVSEEARMLGFAVGPRTLYLGVPLLAQLTPTHLRAVLCHEFGHYAGRHTRFGAVVYRGAASLESALFRLRMTALTRQGVSGYPWFYQLVFGAYAKVFLWVSLAVRRRQELEADARAAEVVGPAATAAALRGVHALGQAWSGYLTMFVQPVQRLGFVPADLFGAFATMVDDPPVQRRLAELRRHPVEANRSWLDSHPPLARRLASIEAQPAGRPTPAEQPPLPVDRAPVLRVQQKMYALARSRPTELPTDTWVDVAAEAFAVELASQLLAAARSVGMSARPTLGTVLDLLAKGRQDELARRLTDAPEPREQLAEAVFALVGQALAGAGQARWALSWTTGYLLLPVDGTAQGRTDLTDLEALVAAAARDASAVAALRQGLLRRGVRVSEPVPLLLRTVSAPAGSTTGVDIAGRLPDFVLDELRRQDAVRRFTIVVLVVLAGFWGITLIGSDDPLGRPSTASSLPANWPTLLRQTPWVLPPTGPPTDPLSYPGWPYPRSTPLPWPYPEPSYPALEALLLNDVVVVKRGDTLTRIAARHCTTVRHLQKINDMGRRTTIVIGQRLLVPALSGSAAGKCD</sequence>
<feature type="transmembrane region" description="Helical" evidence="12">
    <location>
        <begin position="222"/>
        <end position="242"/>
    </location>
</feature>
<dbReference type="InterPro" id="IPR036779">
    <property type="entry name" value="LysM_dom_sf"/>
</dbReference>
<keyword evidence="4" id="KW-0645">Protease</keyword>
<evidence type="ECO:0000256" key="10">
    <source>
        <dbReference type="ARBA" id="ARBA00023049"/>
    </source>
</evidence>
<dbReference type="GO" id="GO:0004222">
    <property type="term" value="F:metalloendopeptidase activity"/>
    <property type="evidence" value="ECO:0007669"/>
    <property type="project" value="InterPro"/>
</dbReference>
<dbReference type="OrthoDB" id="155290at2"/>
<keyword evidence="8" id="KW-0862">Zinc</keyword>
<protein>
    <submittedName>
        <fullName evidence="14">LysM peptidoglycan-binding domain-containing protein</fullName>
    </submittedName>
</protein>
<dbReference type="RefSeq" id="WP_131304149.1">
    <property type="nucleotide sequence ID" value="NZ_SJJR01000008.1"/>
</dbReference>
<dbReference type="SUPFAM" id="SSF54106">
    <property type="entry name" value="LysM domain"/>
    <property type="match status" value="1"/>
</dbReference>
<evidence type="ECO:0000256" key="9">
    <source>
        <dbReference type="ARBA" id="ARBA00022989"/>
    </source>
</evidence>
<dbReference type="GO" id="GO:0005886">
    <property type="term" value="C:plasma membrane"/>
    <property type="evidence" value="ECO:0007669"/>
    <property type="project" value="UniProtKB-SubCell"/>
</dbReference>
<dbReference type="PANTHER" id="PTHR43221">
    <property type="entry name" value="PROTEASE HTPX"/>
    <property type="match status" value="1"/>
</dbReference>
<evidence type="ECO:0000256" key="8">
    <source>
        <dbReference type="ARBA" id="ARBA00022833"/>
    </source>
</evidence>
<dbReference type="InterPro" id="IPR001915">
    <property type="entry name" value="Peptidase_M48"/>
</dbReference>
<dbReference type="SMART" id="SM00257">
    <property type="entry name" value="LysM"/>
    <property type="match status" value="1"/>
</dbReference>
<evidence type="ECO:0000256" key="2">
    <source>
        <dbReference type="ARBA" id="ARBA00004651"/>
    </source>
</evidence>
<comment type="subcellular location">
    <subcellularLocation>
        <location evidence="2">Cell membrane</location>
        <topology evidence="2">Multi-pass membrane protein</topology>
    </subcellularLocation>
</comment>
<gene>
    <name evidence="14" type="ORF">E0H26_14605</name>
</gene>
<proteinExistence type="predicted"/>
<evidence type="ECO:0000256" key="12">
    <source>
        <dbReference type="SAM" id="Phobius"/>
    </source>
</evidence>
<dbReference type="InterPro" id="IPR050083">
    <property type="entry name" value="HtpX_protease"/>
</dbReference>